<organism evidence="1 2">
    <name type="scientific">Candidatus Accumulibacter vicinus</name>
    <dbReference type="NCBI Taxonomy" id="2954382"/>
    <lineage>
        <taxon>Bacteria</taxon>
        <taxon>Pseudomonadati</taxon>
        <taxon>Pseudomonadota</taxon>
        <taxon>Betaproteobacteria</taxon>
        <taxon>Candidatus Accumulibacter</taxon>
    </lineage>
</organism>
<dbReference type="Proteomes" id="UP000019812">
    <property type="component" value="Unassembled WGS sequence"/>
</dbReference>
<comment type="caution">
    <text evidence="1">The sequence shown here is derived from an EMBL/GenBank/DDBJ whole genome shotgun (WGS) entry which is preliminary data.</text>
</comment>
<accession>A0A084XU52</accession>
<sequence length="133" mass="15544">MAVEERNQRLADAEFADCRLGVELRIRPQGLRGRFHGFLVSRRERAQRVLNPVAKLPENGIGNVERILRDEVDADALGTDQTHHLLDLFQECRRRFVEQQMRFVEKEDQPGFVEVADFRQLLEQFGEQPEQKS</sequence>
<protein>
    <submittedName>
        <fullName evidence="1">Uncharacterized protein</fullName>
    </submittedName>
</protein>
<dbReference type="AlphaFoldDB" id="A0A084XU52"/>
<dbReference type="EMBL" id="JDSS02000053">
    <property type="protein sequence ID" value="KFB65996.1"/>
    <property type="molecule type" value="Genomic_DNA"/>
</dbReference>
<gene>
    <name evidence="1" type="ORF">CAPSK01_004838</name>
</gene>
<evidence type="ECO:0000313" key="1">
    <source>
        <dbReference type="EMBL" id="KFB65996.1"/>
    </source>
</evidence>
<evidence type="ECO:0000313" key="2">
    <source>
        <dbReference type="Proteomes" id="UP000019812"/>
    </source>
</evidence>
<reference evidence="1 2" key="1">
    <citation type="submission" date="2014-07" db="EMBL/GenBank/DDBJ databases">
        <title>Expanding our view of genomic diversity in Candidatus Accumulibacter clades.</title>
        <authorList>
            <person name="Skennerton C.T."/>
            <person name="Barr J.J."/>
            <person name="Slater F.R."/>
            <person name="Bond P.L."/>
            <person name="Tyson G.W."/>
        </authorList>
    </citation>
    <scope>NUCLEOTIDE SEQUENCE [LARGE SCALE GENOMIC DNA]</scope>
    <source>
        <strain evidence="2">SK-01</strain>
    </source>
</reference>
<proteinExistence type="predicted"/>
<name>A0A084XU52_9PROT</name>